<dbReference type="Gene3D" id="1.10.287.1490">
    <property type="match status" value="1"/>
</dbReference>
<dbReference type="EMBL" id="CAMPGE010011359">
    <property type="protein sequence ID" value="CAI2370195.1"/>
    <property type="molecule type" value="Genomic_DNA"/>
</dbReference>
<accession>A0AAD1XDB3</accession>
<feature type="coiled-coil region" evidence="1">
    <location>
        <begin position="194"/>
        <end position="326"/>
    </location>
</feature>
<protein>
    <submittedName>
        <fullName evidence="2">Uncharacterized protein</fullName>
    </submittedName>
</protein>
<reference evidence="2" key="1">
    <citation type="submission" date="2023-07" db="EMBL/GenBank/DDBJ databases">
        <authorList>
            <consortium name="AG Swart"/>
            <person name="Singh M."/>
            <person name="Singh A."/>
            <person name="Seah K."/>
            <person name="Emmerich C."/>
        </authorList>
    </citation>
    <scope>NUCLEOTIDE SEQUENCE</scope>
    <source>
        <strain evidence="2">DP1</strain>
    </source>
</reference>
<dbReference type="Proteomes" id="UP001295684">
    <property type="component" value="Unassembled WGS sequence"/>
</dbReference>
<feature type="coiled-coil region" evidence="1">
    <location>
        <begin position="89"/>
        <end position="137"/>
    </location>
</feature>
<comment type="caution">
    <text evidence="2">The sequence shown here is derived from an EMBL/GenBank/DDBJ whole genome shotgun (WGS) entry which is preliminary data.</text>
</comment>
<keyword evidence="3" id="KW-1185">Reference proteome</keyword>
<evidence type="ECO:0000256" key="1">
    <source>
        <dbReference type="SAM" id="Coils"/>
    </source>
</evidence>
<evidence type="ECO:0000313" key="2">
    <source>
        <dbReference type="EMBL" id="CAI2370195.1"/>
    </source>
</evidence>
<dbReference type="AlphaFoldDB" id="A0AAD1XDB3"/>
<name>A0AAD1XDB3_EUPCR</name>
<keyword evidence="1" id="KW-0175">Coiled coil</keyword>
<evidence type="ECO:0000313" key="3">
    <source>
        <dbReference type="Proteomes" id="UP001295684"/>
    </source>
</evidence>
<gene>
    <name evidence="2" type="ORF">ECRASSUSDP1_LOCUS11503</name>
</gene>
<sequence length="388" mass="45131">MYHYHHRHPLECDHKDMHISELKAENYELRNRNGYYYDLRDRVSSTEHEIAIVNEERRRIEGEMLHRKSEDEAVIRDIQVENDDLRGTISARDAEIDDLRAQIEALKKQDGDLTCDISNFTTENEQIRRDVNGLEHQIGEERGLGRKLRADLDAAKSSAIVRDDENKAAHQTLSILEEDLNRNKANEGDLGRILADKNAELADKNARLNALEDEVAKLRGEIDHRDQEANDLNHRYGSQLDSTNRERCELDRQVARNADLEATLRRLEEELAFLEKDISVVRDDAERLRRIFEDADVANKGLEDELNVLNRHAQLLEGQNVDLTKELDNIIVTDERVRADLDRRHRVAELQTRNDMEIRDSINRLRYTRSISPCRSCSPRRSCSPYRG</sequence>
<organism evidence="2 3">
    <name type="scientific">Euplotes crassus</name>
    <dbReference type="NCBI Taxonomy" id="5936"/>
    <lineage>
        <taxon>Eukaryota</taxon>
        <taxon>Sar</taxon>
        <taxon>Alveolata</taxon>
        <taxon>Ciliophora</taxon>
        <taxon>Intramacronucleata</taxon>
        <taxon>Spirotrichea</taxon>
        <taxon>Hypotrichia</taxon>
        <taxon>Euplotida</taxon>
        <taxon>Euplotidae</taxon>
        <taxon>Moneuplotes</taxon>
    </lineage>
</organism>
<proteinExistence type="predicted"/>